<evidence type="ECO:0000256" key="7">
    <source>
        <dbReference type="ARBA" id="ARBA00023098"/>
    </source>
</evidence>
<evidence type="ECO:0000256" key="12">
    <source>
        <dbReference type="HAMAP-Rule" id="MF_01815"/>
    </source>
</evidence>
<feature type="active site" evidence="12">
    <location>
        <position position="251"/>
    </location>
</feature>
<dbReference type="STRING" id="1121416.SAMN02745220_03774"/>
<dbReference type="PANTHER" id="PTHR43091">
    <property type="entry name" value="3-OXOACYL-[ACYL-CARRIER-PROTEIN] SYNTHASE"/>
    <property type="match status" value="1"/>
</dbReference>
<dbReference type="FunFam" id="3.40.47.10:FF:000004">
    <property type="entry name" value="3-oxoacyl-[acyl-carrier-protein] synthase 3"/>
    <property type="match status" value="1"/>
</dbReference>
<evidence type="ECO:0000256" key="2">
    <source>
        <dbReference type="ARBA" id="ARBA00008642"/>
    </source>
</evidence>
<keyword evidence="10 12" id="KW-0012">Acyltransferase</keyword>
<dbReference type="NCBIfam" id="NF006829">
    <property type="entry name" value="PRK09352.1"/>
    <property type="match status" value="1"/>
</dbReference>
<dbReference type="GO" id="GO:0006633">
    <property type="term" value="P:fatty acid biosynthetic process"/>
    <property type="evidence" value="ECO:0007669"/>
    <property type="project" value="UniProtKB-UniRule"/>
</dbReference>
<comment type="function">
    <text evidence="12">Catalyzes the condensation reaction of fatty acid synthesis by the addition to an acyl acceptor of two carbons from malonyl-ACP. Catalyzes the first condensation reaction which initiates fatty acid synthesis and may therefore play a role in governing the total rate of fatty acid production. Possesses both acetoacetyl-ACP synthase and acetyl transacylase activities. Its substrate specificity determines the biosynthesis of branched-chain and/or straight-chain of fatty acids.</text>
</comment>
<organism evidence="15 16">
    <name type="scientific">Desulfopila aestuarii DSM 18488</name>
    <dbReference type="NCBI Taxonomy" id="1121416"/>
    <lineage>
        <taxon>Bacteria</taxon>
        <taxon>Pseudomonadati</taxon>
        <taxon>Thermodesulfobacteriota</taxon>
        <taxon>Desulfobulbia</taxon>
        <taxon>Desulfobulbales</taxon>
        <taxon>Desulfocapsaceae</taxon>
        <taxon>Desulfopila</taxon>
    </lineage>
</organism>
<proteinExistence type="inferred from homology"/>
<feature type="domain" description="Beta-ketoacyl-[acyl-carrier-protein] synthase III N-terminal" evidence="14">
    <location>
        <begin position="107"/>
        <end position="184"/>
    </location>
</feature>
<keyword evidence="7 12" id="KW-0443">Lipid metabolism</keyword>
<evidence type="ECO:0000256" key="10">
    <source>
        <dbReference type="ARBA" id="ARBA00023315"/>
    </source>
</evidence>
<evidence type="ECO:0000259" key="13">
    <source>
        <dbReference type="Pfam" id="PF08541"/>
    </source>
</evidence>
<evidence type="ECO:0000256" key="5">
    <source>
        <dbReference type="ARBA" id="ARBA00022679"/>
    </source>
</evidence>
<keyword evidence="9 12" id="KW-0511">Multifunctional enzyme</keyword>
<comment type="subcellular location">
    <subcellularLocation>
        <location evidence="12">Cytoplasm</location>
    </subcellularLocation>
</comment>
<dbReference type="InterPro" id="IPR016039">
    <property type="entry name" value="Thiolase-like"/>
</dbReference>
<evidence type="ECO:0000256" key="9">
    <source>
        <dbReference type="ARBA" id="ARBA00023268"/>
    </source>
</evidence>
<keyword evidence="12" id="KW-0963">Cytoplasm</keyword>
<comment type="catalytic activity">
    <reaction evidence="11">
        <text>malonyl-[ACP] + acetyl-CoA + H(+) = 3-oxobutanoyl-[ACP] + CO2 + CoA</text>
        <dbReference type="Rhea" id="RHEA:12080"/>
        <dbReference type="Rhea" id="RHEA-COMP:9623"/>
        <dbReference type="Rhea" id="RHEA-COMP:9625"/>
        <dbReference type="ChEBI" id="CHEBI:15378"/>
        <dbReference type="ChEBI" id="CHEBI:16526"/>
        <dbReference type="ChEBI" id="CHEBI:57287"/>
        <dbReference type="ChEBI" id="CHEBI:57288"/>
        <dbReference type="ChEBI" id="CHEBI:78449"/>
        <dbReference type="ChEBI" id="CHEBI:78450"/>
        <dbReference type="EC" id="2.3.1.180"/>
    </reaction>
    <physiologicalReaction direction="left-to-right" evidence="11">
        <dbReference type="Rhea" id="RHEA:12081"/>
    </physiologicalReaction>
</comment>
<dbReference type="GO" id="GO:0005737">
    <property type="term" value="C:cytoplasm"/>
    <property type="evidence" value="ECO:0007669"/>
    <property type="project" value="UniProtKB-SubCell"/>
</dbReference>
<keyword evidence="5 12" id="KW-0808">Transferase</keyword>
<dbReference type="Pfam" id="PF08545">
    <property type="entry name" value="ACP_syn_III"/>
    <property type="match status" value="1"/>
</dbReference>
<dbReference type="Proteomes" id="UP000184603">
    <property type="component" value="Unassembled WGS sequence"/>
</dbReference>
<accession>A0A1M7YEG0</accession>
<dbReference type="GO" id="GO:0033818">
    <property type="term" value="F:beta-ketoacyl-acyl-carrier-protein synthase III activity"/>
    <property type="evidence" value="ECO:0007669"/>
    <property type="project" value="UniProtKB-UniRule"/>
</dbReference>
<dbReference type="Gene3D" id="3.40.47.10">
    <property type="match status" value="1"/>
</dbReference>
<dbReference type="InterPro" id="IPR013747">
    <property type="entry name" value="ACP_syn_III_C"/>
</dbReference>
<keyword evidence="8 12" id="KW-0275">Fatty acid biosynthesis</keyword>
<sequence length="324" mass="35485">MGTVILGTGSCLPRKVVTNSDLEKIVETTDDWIRTRTGIHSRRIATGDEYTYKLSADAAKKALEMANVDPKEIGLVVVGTISSHMLMPSTACFVQKEIGAVNAFAWDLNAACSGFLYGMDLADKYIKADHSQKILIIGAETLSTRMNWQDRNTCIIFGDGAGAAVFGHDESDRGFIGSNLFSDGSLWELLYMHAPESSNPDLKVPGNNGAHIVMEGREVFKHAVKAMEDAVRGLLEREQVSMDEISLVIPHQANIRILNKLKERLQLPDDKVFINVSEYGNTSAASIPIALDEVCRGKRIKSGDLVLFCSFGGGFTWGAELLKW</sequence>
<evidence type="ECO:0000256" key="1">
    <source>
        <dbReference type="ARBA" id="ARBA00005194"/>
    </source>
</evidence>
<dbReference type="AlphaFoldDB" id="A0A1M7YEG0"/>
<dbReference type="EMBL" id="FRFE01000022">
    <property type="protein sequence ID" value="SHO51027.1"/>
    <property type="molecule type" value="Genomic_DNA"/>
</dbReference>
<name>A0A1M7YEG0_9BACT</name>
<comment type="pathway">
    <text evidence="1 12">Lipid metabolism; fatty acid biosynthesis.</text>
</comment>
<reference evidence="15 16" key="1">
    <citation type="submission" date="2016-12" db="EMBL/GenBank/DDBJ databases">
        <authorList>
            <person name="Song W.-J."/>
            <person name="Kurnit D.M."/>
        </authorList>
    </citation>
    <scope>NUCLEOTIDE SEQUENCE [LARGE SCALE GENOMIC DNA]</scope>
    <source>
        <strain evidence="15 16">DSM 18488</strain>
    </source>
</reference>
<comment type="similarity">
    <text evidence="2 12">Belongs to the thiolase-like superfamily. FabH family.</text>
</comment>
<dbReference type="NCBIfam" id="TIGR00747">
    <property type="entry name" value="fabH"/>
    <property type="match status" value="1"/>
</dbReference>
<keyword evidence="16" id="KW-1185">Reference proteome</keyword>
<evidence type="ECO:0000256" key="6">
    <source>
        <dbReference type="ARBA" id="ARBA00022832"/>
    </source>
</evidence>
<evidence type="ECO:0000259" key="14">
    <source>
        <dbReference type="Pfam" id="PF08545"/>
    </source>
</evidence>
<keyword evidence="6 12" id="KW-0276">Fatty acid metabolism</keyword>
<dbReference type="OrthoDB" id="9815506at2"/>
<feature type="active site" evidence="12">
    <location>
        <position position="281"/>
    </location>
</feature>
<comment type="subunit">
    <text evidence="12">Homodimer.</text>
</comment>
<comment type="domain">
    <text evidence="12">The last Arg residue of the ACP-binding site is essential for the weak association between ACP/AcpP and FabH.</text>
</comment>
<feature type="domain" description="Beta-ketoacyl-[acyl-carrier-protein] synthase III C-terminal" evidence="13">
    <location>
        <begin position="235"/>
        <end position="324"/>
    </location>
</feature>
<feature type="active site" evidence="12">
    <location>
        <position position="112"/>
    </location>
</feature>
<protein>
    <recommendedName>
        <fullName evidence="3 12">Beta-ketoacyl-[acyl-carrier-protein] synthase III</fullName>
        <shortName evidence="12">Beta-ketoacyl-ACP synthase III</shortName>
        <shortName evidence="12">KAS III</shortName>
        <ecNumber evidence="3 12">2.3.1.180</ecNumber>
    </recommendedName>
    <alternativeName>
        <fullName evidence="12">3-oxoacyl-[acyl-carrier-protein] synthase 3</fullName>
    </alternativeName>
    <alternativeName>
        <fullName evidence="12">3-oxoacyl-[acyl-carrier-protein] synthase III</fullName>
    </alternativeName>
</protein>
<dbReference type="PANTHER" id="PTHR43091:SF1">
    <property type="entry name" value="BETA-KETOACYL-[ACYL-CARRIER-PROTEIN] SYNTHASE III, CHLOROPLASTIC"/>
    <property type="match status" value="1"/>
</dbReference>
<dbReference type="HAMAP" id="MF_01815">
    <property type="entry name" value="FabH"/>
    <property type="match status" value="1"/>
</dbReference>
<evidence type="ECO:0000256" key="4">
    <source>
        <dbReference type="ARBA" id="ARBA00022516"/>
    </source>
</evidence>
<dbReference type="GO" id="GO:0004315">
    <property type="term" value="F:3-oxoacyl-[acyl-carrier-protein] synthase activity"/>
    <property type="evidence" value="ECO:0007669"/>
    <property type="project" value="InterPro"/>
</dbReference>
<evidence type="ECO:0000256" key="8">
    <source>
        <dbReference type="ARBA" id="ARBA00023160"/>
    </source>
</evidence>
<evidence type="ECO:0000313" key="15">
    <source>
        <dbReference type="EMBL" id="SHO51027.1"/>
    </source>
</evidence>
<feature type="region of interest" description="ACP-binding" evidence="12">
    <location>
        <begin position="252"/>
        <end position="256"/>
    </location>
</feature>
<dbReference type="InterPro" id="IPR004655">
    <property type="entry name" value="FabH"/>
</dbReference>
<evidence type="ECO:0000313" key="16">
    <source>
        <dbReference type="Proteomes" id="UP000184603"/>
    </source>
</evidence>
<dbReference type="SUPFAM" id="SSF53901">
    <property type="entry name" value="Thiolase-like"/>
    <property type="match status" value="1"/>
</dbReference>
<gene>
    <name evidence="12" type="primary">fabH</name>
    <name evidence="15" type="ORF">SAMN02745220_03774</name>
</gene>
<dbReference type="CDD" id="cd00830">
    <property type="entry name" value="KAS_III"/>
    <property type="match status" value="1"/>
</dbReference>
<dbReference type="UniPathway" id="UPA00094"/>
<dbReference type="InterPro" id="IPR013751">
    <property type="entry name" value="ACP_syn_III_N"/>
</dbReference>
<dbReference type="EC" id="2.3.1.180" evidence="3 12"/>
<keyword evidence="4 12" id="KW-0444">Lipid biosynthesis</keyword>
<dbReference type="Pfam" id="PF08541">
    <property type="entry name" value="ACP_syn_III_C"/>
    <property type="match status" value="1"/>
</dbReference>
<evidence type="ECO:0000256" key="3">
    <source>
        <dbReference type="ARBA" id="ARBA00012333"/>
    </source>
</evidence>
<dbReference type="RefSeq" id="WP_073615222.1">
    <property type="nucleotide sequence ID" value="NZ_FRFE01000022.1"/>
</dbReference>
<evidence type="ECO:0000256" key="11">
    <source>
        <dbReference type="ARBA" id="ARBA00051096"/>
    </source>
</evidence>